<dbReference type="InterPro" id="IPR011990">
    <property type="entry name" value="TPR-like_helical_dom_sf"/>
</dbReference>
<dbReference type="PROSITE" id="PS51375">
    <property type="entry name" value="PPR"/>
    <property type="match status" value="3"/>
</dbReference>
<accession>A0A9P1FSR3</accession>
<name>A0A9P1FSR3_9DINO</name>
<evidence type="ECO:0000313" key="5">
    <source>
        <dbReference type="EMBL" id="CAL4774108.1"/>
    </source>
</evidence>
<dbReference type="EMBL" id="CAMXCT020001112">
    <property type="protein sequence ID" value="CAL1140171.1"/>
    <property type="molecule type" value="Genomic_DNA"/>
</dbReference>
<dbReference type="EMBL" id="CAMXCT030001112">
    <property type="protein sequence ID" value="CAL4774108.1"/>
    <property type="molecule type" value="Genomic_DNA"/>
</dbReference>
<dbReference type="Pfam" id="PF13812">
    <property type="entry name" value="PPR_3"/>
    <property type="match status" value="2"/>
</dbReference>
<dbReference type="EMBL" id="CAMXCT010001112">
    <property type="protein sequence ID" value="CAI3986796.1"/>
    <property type="molecule type" value="Genomic_DNA"/>
</dbReference>
<dbReference type="Proteomes" id="UP001152797">
    <property type="component" value="Unassembled WGS sequence"/>
</dbReference>
<sequence length="1006" mass="109606">MRIGRFAAAARGVSRVSRDTAIRSPWQILSQWKEQGKAAADHVGALYNLGRMTRGRGTSESKADWERHDAMQLGLQDDPMFADLLVAIQDSIPELDQKGLSRVLMGLGDTHEDLPFGHATTPNAHLRRLFAVVEGTCARLLSTWTGVPSASLDDRDLGFPLFALSRLGIYDEKVFQTASGLLAAKLSEDPPLPTQGLRQWLLACNSLNHSLTEFSESIAGYKPSESWVKEEDSRLHQMAGALAHLSTPDPLLSNVIGEVIARPPSHLQGSKAVALYGLKVVDLLSKAGCLQSDAQLLPEHGRVLDQALEQKSKVVRRASHLENVLGNALSRCGFEPCQDVVVSPGLSADFQCTVNGNSFFVEVEGPSHFCVRPFWRPRGRAVLKQRVFASQGWPLVSIPYWIAAPPGAYIRRGLPGRPPSLEVSEKELKDLVREQLDVWHSTCKEHQVRQWWAADRAAALELLFRRPVPPAGPAVAAAIGACGKGGAWQHAVSCLEGMKASKVDLNATCYGIGVSACARNDKVDASFVLLEAALAEDLEPGLLSYTSTLSACRRLQRWESAIKIITTMKDRAIQPDAVCSSAALSFSAFSDWQGALQLLQEAKAAQLDQAKGLKERHNKAGQYLHRKLLDVAAVNAASSVCERASQWPAALCLFDELCSTSMGLAIRPDQVSFNVAISSWGQGKHWENALRILAQMPWGQTTPDAVSYTSAISACERALEWKQAVALLEAMKLQRIQPSVLCYGAAIGAGHWLTAFQLLEAMKADRLQPSTVCFNAAINACRRDHEWQHVLRLLSKMPEEAAPSIVTFNSAITCCERAFAWHAALGLMEEAYRAHQQLNVVTFGAAITACRRATQWQRAVALMEKMTLLGIQPDPECQRVVTLALMEAGRAKEASRLLREVSGTVAGEGFQQPLRADGRGELDLQNMSAEVATVTARAAIQEAATRKFKAQDLSIILNGKGTASAHVAAMVRALGLPIRLAEKPTRVLVPLRAIRAKWRSGAAPEK</sequence>
<evidence type="ECO:0000256" key="1">
    <source>
        <dbReference type="ARBA" id="ARBA00022737"/>
    </source>
</evidence>
<comment type="caution">
    <text evidence="3">The sequence shown here is derived from an EMBL/GenBank/DDBJ whole genome shotgun (WGS) entry which is preliminary data.</text>
</comment>
<protein>
    <submittedName>
        <fullName evidence="5">Pentatricopeptide repeat-containing protein GUN1, chloroplastic (Pentatricopeptide repeat-containing protein At2g31400) (Protein GENOMES UNCOUPLED 1)</fullName>
    </submittedName>
</protein>
<evidence type="ECO:0000313" key="4">
    <source>
        <dbReference type="EMBL" id="CAL1140171.1"/>
    </source>
</evidence>
<evidence type="ECO:0000256" key="2">
    <source>
        <dbReference type="PROSITE-ProRule" id="PRU00708"/>
    </source>
</evidence>
<dbReference type="PANTHER" id="PTHR47447:SF17">
    <property type="entry name" value="OS12G0638900 PROTEIN"/>
    <property type="match status" value="1"/>
</dbReference>
<dbReference type="AlphaFoldDB" id="A0A9P1FSR3"/>
<reference evidence="3" key="1">
    <citation type="submission" date="2022-10" db="EMBL/GenBank/DDBJ databases">
        <authorList>
            <person name="Chen Y."/>
            <person name="Dougan E. K."/>
            <person name="Chan C."/>
            <person name="Rhodes N."/>
            <person name="Thang M."/>
        </authorList>
    </citation>
    <scope>NUCLEOTIDE SEQUENCE</scope>
</reference>
<dbReference type="InterPro" id="IPR002885">
    <property type="entry name" value="PPR_rpt"/>
</dbReference>
<feature type="repeat" description="PPR" evidence="2">
    <location>
        <begin position="704"/>
        <end position="738"/>
    </location>
</feature>
<proteinExistence type="predicted"/>
<evidence type="ECO:0000313" key="3">
    <source>
        <dbReference type="EMBL" id="CAI3986796.1"/>
    </source>
</evidence>
<gene>
    <name evidence="3" type="ORF">C1SCF055_LOCUS14116</name>
</gene>
<evidence type="ECO:0000313" key="6">
    <source>
        <dbReference type="Proteomes" id="UP001152797"/>
    </source>
</evidence>
<dbReference type="Gene3D" id="1.25.40.10">
    <property type="entry name" value="Tetratricopeptide repeat domain"/>
    <property type="match status" value="3"/>
</dbReference>
<dbReference type="PANTHER" id="PTHR47447">
    <property type="entry name" value="OS03G0856100 PROTEIN"/>
    <property type="match status" value="1"/>
</dbReference>
<dbReference type="OrthoDB" id="431035at2759"/>
<keyword evidence="1" id="KW-0677">Repeat</keyword>
<reference evidence="4" key="2">
    <citation type="submission" date="2024-04" db="EMBL/GenBank/DDBJ databases">
        <authorList>
            <person name="Chen Y."/>
            <person name="Shah S."/>
            <person name="Dougan E. K."/>
            <person name="Thang M."/>
            <person name="Chan C."/>
        </authorList>
    </citation>
    <scope>NUCLEOTIDE SEQUENCE [LARGE SCALE GENOMIC DNA]</scope>
</reference>
<feature type="repeat" description="PPR" evidence="2">
    <location>
        <begin position="541"/>
        <end position="575"/>
    </location>
</feature>
<organism evidence="3">
    <name type="scientific">Cladocopium goreaui</name>
    <dbReference type="NCBI Taxonomy" id="2562237"/>
    <lineage>
        <taxon>Eukaryota</taxon>
        <taxon>Sar</taxon>
        <taxon>Alveolata</taxon>
        <taxon>Dinophyceae</taxon>
        <taxon>Suessiales</taxon>
        <taxon>Symbiodiniaceae</taxon>
        <taxon>Cladocopium</taxon>
    </lineage>
</organism>
<keyword evidence="6" id="KW-1185">Reference proteome</keyword>
<feature type="repeat" description="PPR" evidence="2">
    <location>
        <begin position="839"/>
        <end position="873"/>
    </location>
</feature>